<dbReference type="Pfam" id="PF13487">
    <property type="entry name" value="HD_5"/>
    <property type="match status" value="1"/>
</dbReference>
<dbReference type="PANTHER" id="PTHR43155:SF2">
    <property type="entry name" value="CYCLIC DI-GMP PHOSPHODIESTERASE PA4108"/>
    <property type="match status" value="1"/>
</dbReference>
<accession>A0A369B1Y9</accession>
<reference evidence="2 3" key="1">
    <citation type="submission" date="2018-07" db="EMBL/GenBank/DDBJ databases">
        <title>Genomic Encyclopedia of Type Strains, Phase IV (KMG-IV): sequencing the most valuable type-strain genomes for metagenomic binning, comparative biology and taxonomic classification.</title>
        <authorList>
            <person name="Goeker M."/>
        </authorList>
    </citation>
    <scope>NUCLEOTIDE SEQUENCE [LARGE SCALE GENOMIC DNA]</scope>
    <source>
        <strain evidence="2 3">DSM 27016</strain>
    </source>
</reference>
<dbReference type="SMART" id="SM00471">
    <property type="entry name" value="HDc"/>
    <property type="match status" value="1"/>
</dbReference>
<dbReference type="OrthoDB" id="9798833at2"/>
<comment type="caution">
    <text evidence="2">The sequence shown here is derived from an EMBL/GenBank/DDBJ whole genome shotgun (WGS) entry which is preliminary data.</text>
</comment>
<organism evidence="2 3">
    <name type="scientific">Anaerobacterium chartisolvens</name>
    <dbReference type="NCBI Taxonomy" id="1297424"/>
    <lineage>
        <taxon>Bacteria</taxon>
        <taxon>Bacillati</taxon>
        <taxon>Bacillota</taxon>
        <taxon>Clostridia</taxon>
        <taxon>Eubacteriales</taxon>
        <taxon>Oscillospiraceae</taxon>
        <taxon>Anaerobacterium</taxon>
    </lineage>
</organism>
<dbReference type="AlphaFoldDB" id="A0A369B1Y9"/>
<evidence type="ECO:0000313" key="3">
    <source>
        <dbReference type="Proteomes" id="UP000253034"/>
    </source>
</evidence>
<dbReference type="InterPro" id="IPR003607">
    <property type="entry name" value="HD/PDEase_dom"/>
</dbReference>
<evidence type="ECO:0000259" key="1">
    <source>
        <dbReference type="SMART" id="SM00471"/>
    </source>
</evidence>
<gene>
    <name evidence="2" type="ORF">DFR58_11311</name>
</gene>
<dbReference type="CDD" id="cd00077">
    <property type="entry name" value="HDc"/>
    <property type="match status" value="1"/>
</dbReference>
<dbReference type="SUPFAM" id="SSF109604">
    <property type="entry name" value="HD-domain/PDEase-like"/>
    <property type="match status" value="1"/>
</dbReference>
<dbReference type="PANTHER" id="PTHR43155">
    <property type="entry name" value="CYCLIC DI-GMP PHOSPHODIESTERASE PA4108-RELATED"/>
    <property type="match status" value="1"/>
</dbReference>
<feature type="domain" description="HD/PDEase" evidence="1">
    <location>
        <begin position="123"/>
        <end position="244"/>
    </location>
</feature>
<proteinExistence type="predicted"/>
<dbReference type="Gene3D" id="1.10.3210.10">
    <property type="entry name" value="Hypothetical protein af1432"/>
    <property type="match status" value="1"/>
</dbReference>
<name>A0A369B1Y9_9FIRM</name>
<keyword evidence="3" id="KW-1185">Reference proteome</keyword>
<dbReference type="EMBL" id="QPJT01000013">
    <property type="protein sequence ID" value="RCX15431.1"/>
    <property type="molecule type" value="Genomic_DNA"/>
</dbReference>
<dbReference type="Proteomes" id="UP000253034">
    <property type="component" value="Unassembled WGS sequence"/>
</dbReference>
<dbReference type="RefSeq" id="WP_114298086.1">
    <property type="nucleotide sequence ID" value="NZ_QPJT01000013.1"/>
</dbReference>
<protein>
    <submittedName>
        <fullName evidence="2">HD-GYP domain-containing protein (C-di-GMP phosphodiesterase class II)</fullName>
    </submittedName>
</protein>
<sequence>MRLVGAKSLTAGDVLAMPVLTSSGKTILNSAVVLTDAYIDKLRQFKIYKVYIDDGRFDDVELMENLDARTKNNAMQVIEDTYERVQKSKEIDEYLIKDIAKEIIEYVRGCKDKGISLLAADVVDNYITRHSLNVAIFTAYLGSRINYNYNMLCDLVTGALIHDMGRENISEESPEHVQKGFDAMRRCRGLSLHSAIVCYEHHENFNGTGYPRKLKGSSISEFSRIIRVADVYDNVLHGYHNNNVSVMPHQAFEYVLALSDKILDPEFVQLFRDTIVFFPNGCTVLLSNGLKGVVIRQNLGSPQRPVVRIYNDSSVIGEVDLFKSLTLFIKEVIVV</sequence>
<evidence type="ECO:0000313" key="2">
    <source>
        <dbReference type="EMBL" id="RCX15431.1"/>
    </source>
</evidence>